<dbReference type="RefSeq" id="WP_407142150.1">
    <property type="nucleotide sequence ID" value="NZ_JBGQQI010000015.1"/>
</dbReference>
<evidence type="ECO:0000256" key="1">
    <source>
        <dbReference type="ARBA" id="ARBA00022839"/>
    </source>
</evidence>
<dbReference type="CDD" id="cd17748">
    <property type="entry name" value="BRCT_DNA_ligase_like"/>
    <property type="match status" value="1"/>
</dbReference>
<feature type="domain" description="BRCT" evidence="2">
    <location>
        <begin position="232"/>
        <end position="321"/>
    </location>
</feature>
<dbReference type="PANTHER" id="PTHR30231">
    <property type="entry name" value="DNA POLYMERASE III SUBUNIT EPSILON"/>
    <property type="match status" value="1"/>
</dbReference>
<dbReference type="InterPro" id="IPR012337">
    <property type="entry name" value="RNaseH-like_sf"/>
</dbReference>
<sequence length="321" mass="36764">MLEIKLGFGGVELDKKSANVRENKGSSIIDFPQNFTIIDIETTGLDPRYDEIIEVSAIKISNDQVVERFSSLIKSEYSIDSFITELTGITNDMVKKAPEGKEVLTKFLEFVNDDVVVGYNVHFDVNFLYDNILEVLDQHFSNTIVDVMRIAKKVIKDTKNYKLQTVAAYYNVSSETMHRGEADCLTCFKCFLNLKQDILNQNGTFEEFIKLSKYIRNKITSKDIKTEKLEFDTEHPFYNKECVFTGTLSQMIRKEAMQIVADLGGVNRDSVTKKTNYLILGDTDYSKVKDGKSSKHKKAEKYKLEGQEIEVISEMVFYDLL</sequence>
<evidence type="ECO:0000313" key="3">
    <source>
        <dbReference type="EMBL" id="MFL2102944.1"/>
    </source>
</evidence>
<dbReference type="InterPro" id="IPR036420">
    <property type="entry name" value="BRCT_dom_sf"/>
</dbReference>
<dbReference type="EMBL" id="JBGQQK010000016">
    <property type="protein sequence ID" value="MFL2102944.1"/>
    <property type="molecule type" value="Genomic_DNA"/>
</dbReference>
<dbReference type="GO" id="GO:0004527">
    <property type="term" value="F:exonuclease activity"/>
    <property type="evidence" value="ECO:0007669"/>
    <property type="project" value="UniProtKB-KW"/>
</dbReference>
<protein>
    <submittedName>
        <fullName evidence="3">Exonuclease domain-containing protein</fullName>
    </submittedName>
</protein>
<dbReference type="InterPro" id="IPR036397">
    <property type="entry name" value="RNaseH_sf"/>
</dbReference>
<evidence type="ECO:0000259" key="2">
    <source>
        <dbReference type="PROSITE" id="PS50172"/>
    </source>
</evidence>
<dbReference type="SMART" id="SM00479">
    <property type="entry name" value="EXOIII"/>
    <property type="match status" value="1"/>
</dbReference>
<keyword evidence="4" id="KW-1185">Reference proteome</keyword>
<dbReference type="Pfam" id="PF00929">
    <property type="entry name" value="RNase_T"/>
    <property type="match status" value="1"/>
</dbReference>
<keyword evidence="1 3" id="KW-0378">Hydrolase</keyword>
<dbReference type="InterPro" id="IPR001357">
    <property type="entry name" value="BRCT_dom"/>
</dbReference>
<name>A0ABW8UM49_9LACT</name>
<dbReference type="Pfam" id="PF00533">
    <property type="entry name" value="BRCT"/>
    <property type="match status" value="1"/>
</dbReference>
<dbReference type="Proteomes" id="UP001625374">
    <property type="component" value="Unassembled WGS sequence"/>
</dbReference>
<dbReference type="Gene3D" id="3.40.50.10190">
    <property type="entry name" value="BRCT domain"/>
    <property type="match status" value="1"/>
</dbReference>
<dbReference type="NCBIfam" id="TIGR00573">
    <property type="entry name" value="dnaq"/>
    <property type="match status" value="1"/>
</dbReference>
<reference evidence="3 4" key="1">
    <citation type="submission" date="2024-08" db="EMBL/GenBank/DDBJ databases">
        <authorList>
            <person name="Arias E."/>
        </authorList>
    </citation>
    <scope>NUCLEOTIDE SEQUENCE [LARGE SCALE GENOMIC DNA]</scope>
    <source>
        <strain evidence="3 4">FAM 24106</strain>
    </source>
</reference>
<dbReference type="Gene3D" id="3.30.420.10">
    <property type="entry name" value="Ribonuclease H-like superfamily/Ribonuclease H"/>
    <property type="match status" value="1"/>
</dbReference>
<organism evidence="3 4">
    <name type="scientific">Marinilactibacillus psychrotolerans</name>
    <dbReference type="NCBI Taxonomy" id="191770"/>
    <lineage>
        <taxon>Bacteria</taxon>
        <taxon>Bacillati</taxon>
        <taxon>Bacillota</taxon>
        <taxon>Bacilli</taxon>
        <taxon>Lactobacillales</taxon>
        <taxon>Carnobacteriaceae</taxon>
        <taxon>Marinilactibacillus</taxon>
    </lineage>
</organism>
<proteinExistence type="predicted"/>
<dbReference type="InterPro" id="IPR006054">
    <property type="entry name" value="DnaQ"/>
</dbReference>
<dbReference type="SUPFAM" id="SSF53098">
    <property type="entry name" value="Ribonuclease H-like"/>
    <property type="match status" value="1"/>
</dbReference>
<evidence type="ECO:0000313" key="4">
    <source>
        <dbReference type="Proteomes" id="UP001625374"/>
    </source>
</evidence>
<dbReference type="PANTHER" id="PTHR30231:SF41">
    <property type="entry name" value="DNA POLYMERASE III SUBUNIT EPSILON"/>
    <property type="match status" value="1"/>
</dbReference>
<accession>A0ABW8UM49</accession>
<keyword evidence="1 3" id="KW-0540">Nuclease</keyword>
<comment type="caution">
    <text evidence="3">The sequence shown here is derived from an EMBL/GenBank/DDBJ whole genome shotgun (WGS) entry which is preliminary data.</text>
</comment>
<dbReference type="CDD" id="cd06127">
    <property type="entry name" value="DEDDh"/>
    <property type="match status" value="1"/>
</dbReference>
<dbReference type="InterPro" id="IPR013520">
    <property type="entry name" value="Ribonucl_H"/>
</dbReference>
<keyword evidence="1 3" id="KW-0269">Exonuclease</keyword>
<dbReference type="SUPFAM" id="SSF52113">
    <property type="entry name" value="BRCT domain"/>
    <property type="match status" value="1"/>
</dbReference>
<gene>
    <name evidence="3" type="ORF">ACEN37_06705</name>
</gene>
<dbReference type="PROSITE" id="PS50172">
    <property type="entry name" value="BRCT"/>
    <property type="match status" value="1"/>
</dbReference>